<gene>
    <name evidence="1" type="ORF">DFR87_02525</name>
</gene>
<dbReference type="EMBL" id="CP029287">
    <property type="protein sequence ID" value="AWR98746.1"/>
    <property type="molecule type" value="Genomic_DNA"/>
</dbReference>
<protein>
    <submittedName>
        <fullName evidence="1">Uncharacterized protein</fullName>
    </submittedName>
</protein>
<evidence type="ECO:0000313" key="1">
    <source>
        <dbReference type="EMBL" id="AWR98746.1"/>
    </source>
</evidence>
<organism evidence="1 2">
    <name type="scientific">Metallosphaera hakonensis JCM 8857 = DSM 7519</name>
    <dbReference type="NCBI Taxonomy" id="1293036"/>
    <lineage>
        <taxon>Archaea</taxon>
        <taxon>Thermoproteota</taxon>
        <taxon>Thermoprotei</taxon>
        <taxon>Sulfolobales</taxon>
        <taxon>Sulfolobaceae</taxon>
        <taxon>Metallosphaera</taxon>
    </lineage>
</organism>
<dbReference type="KEGG" id="mhk:DFR87_02525"/>
<name>A0A2U9IRV5_9CREN</name>
<dbReference type="Proteomes" id="UP000247586">
    <property type="component" value="Chromosome"/>
</dbReference>
<reference evidence="2" key="3">
    <citation type="submission" date="2020-03" db="EMBL/GenBank/DDBJ databases">
        <title>Sequencing and Assembly of Multiple Reported Metal-Biooxidizing Members of the Extremely Thermoacidophilic Archaeal Family Sulfolobaceae.</title>
        <authorList>
            <person name="Counts J.A."/>
            <person name="Kelly R.M."/>
        </authorList>
    </citation>
    <scope>NUCLEOTIDE SEQUENCE [LARGE SCALE GENOMIC DNA]</scope>
    <source>
        <strain evidence="2">HO1-1</strain>
    </source>
</reference>
<dbReference type="AlphaFoldDB" id="A0A2U9IRV5"/>
<reference evidence="1 2" key="1">
    <citation type="submission" date="2018-05" db="EMBL/GenBank/DDBJ databases">
        <title>Complete Genome Sequences of Extremely Thermoacidophilic, Metal-Mobilizing Type-Strain Members of the Archaeal Family Sulfolobaceae: Acidianus brierleyi DSM-1651T, Acidianus sulfidivorans DSM-18786T, Metallosphaera hakonensis DSM-7519T, and Metallosphaera prunae DSM-10039T.</title>
        <authorList>
            <person name="Counts J.A."/>
            <person name="Kelly R.M."/>
        </authorList>
    </citation>
    <scope>NUCLEOTIDE SEQUENCE [LARGE SCALE GENOMIC DNA]</scope>
    <source>
        <strain evidence="1 2">HO1-1</strain>
    </source>
</reference>
<dbReference type="STRING" id="1293036.GCA_001315825_01459"/>
<dbReference type="OrthoDB" id="34720at2157"/>
<evidence type="ECO:0000313" key="2">
    <source>
        <dbReference type="Proteomes" id="UP000247586"/>
    </source>
</evidence>
<sequence>MNRIEIEQMEDLLTKLNKAINMISIVAFHLKGEDRKDALAIRKMMKELRAKVNGALNFNKPVELMDSYGAIVLGLAILYSTLADQRIRDDVVKIQHLLSI</sequence>
<keyword evidence="2" id="KW-1185">Reference proteome</keyword>
<reference evidence="2" key="2">
    <citation type="submission" date="2020-03" db="EMBL/GenBank/DDBJ databases">
        <title>Complete Genome Sequences of Extremely Thermoacidophilic, Metal-Mobilizing Type-Strain Members of the Archaeal Family Sulfolobaceae: Acidianus brierleyi DSM-1651T, Acidianus sulfidivorans DSM-18786T, Metallosphaera hakonensis DSM-7519T, and Metallosphaera prunae DSM-10039T.</title>
        <authorList>
            <person name="Counts J.A."/>
            <person name="Kelly R.M."/>
        </authorList>
    </citation>
    <scope>NUCLEOTIDE SEQUENCE [LARGE SCALE GENOMIC DNA]</scope>
    <source>
        <strain evidence="2">HO1-1</strain>
    </source>
</reference>
<dbReference type="GeneID" id="36834181"/>
<dbReference type="RefSeq" id="WP_054836616.1">
    <property type="nucleotide sequence ID" value="NZ_BBBA01000007.1"/>
</dbReference>
<proteinExistence type="predicted"/>
<accession>A0A2U9IRV5</accession>